<feature type="transmembrane region" description="Helical" evidence="10">
    <location>
        <begin position="40"/>
        <end position="61"/>
    </location>
</feature>
<sequence length="517" mass="58511">MLFNSYEFIFLLLPVAFLGNRILAEHYNARVIWLLACSLFFYAWWNPVYLPLLLVTVGFNYRVGRRLSDYREKWLLVLGIAANLCLIGYFKYANFFVQSVNSLGGAEYDLGHIALPLAISFFTFQQIAYLVDCYSGVSTGYRPMEYALFVSFFPQLIAGPIVHHAEMMPQIRVPSRRIREDLSVGLTIFSIGLFKKAVLADGIAPYANELFDSESAWQSVTFFHAWIGCLAYGLQIYFDFSGYSDMAIGSARIFGIKLPLNFFAPYRSETISDFWRRWHMTLSHFLRDYLYFPLGGNRNGTVNRYRNLMVTMLLGGLWHGAGWTFVLWGLLHGSFLVMQHGWSHMTSGVTGWKRLPPYRMAACAVTFIAVHFAWVYFRAGSLESANQVARGMVGMNGVSIPDAIFNRLGSLATPLGNLGIGEDAASGSLFVAAIAWITALLTIVWTMPTTQQFMIQHEPAWEYANDERVRTLPGPGVGWHLPLTWKPTLRWSIVISLISVVGVLSLAELSEFLYFQF</sequence>
<feature type="transmembrane region" description="Helical" evidence="10">
    <location>
        <begin position="216"/>
        <end position="238"/>
    </location>
</feature>
<comment type="subcellular location">
    <subcellularLocation>
        <location evidence="1">Cell membrane</location>
        <topology evidence="1">Multi-pass membrane protein</topology>
    </subcellularLocation>
</comment>
<dbReference type="InterPro" id="IPR024194">
    <property type="entry name" value="Ac/AlaTfrase_AlgI/DltB"/>
</dbReference>
<dbReference type="Proteomes" id="UP000317977">
    <property type="component" value="Unassembled WGS sequence"/>
</dbReference>
<dbReference type="InterPro" id="IPR051085">
    <property type="entry name" value="MB_O-acyltransferase"/>
</dbReference>
<feature type="transmembrane region" description="Helical" evidence="10">
    <location>
        <begin position="110"/>
        <end position="131"/>
    </location>
</feature>
<evidence type="ECO:0000256" key="3">
    <source>
        <dbReference type="ARBA" id="ARBA00022475"/>
    </source>
</evidence>
<feature type="transmembrane region" description="Helical" evidence="10">
    <location>
        <begin position="489"/>
        <end position="507"/>
    </location>
</feature>
<dbReference type="RefSeq" id="WP_146533830.1">
    <property type="nucleotide sequence ID" value="NZ_SJPX01000002.1"/>
</dbReference>
<feature type="transmembrane region" description="Helical" evidence="10">
    <location>
        <begin position="143"/>
        <end position="162"/>
    </location>
</feature>
<organism evidence="11 12">
    <name type="scientific">Rubripirellula reticaptiva</name>
    <dbReference type="NCBI Taxonomy" id="2528013"/>
    <lineage>
        <taxon>Bacteria</taxon>
        <taxon>Pseudomonadati</taxon>
        <taxon>Planctomycetota</taxon>
        <taxon>Planctomycetia</taxon>
        <taxon>Pirellulales</taxon>
        <taxon>Pirellulaceae</taxon>
        <taxon>Rubripirellula</taxon>
    </lineage>
</organism>
<evidence type="ECO:0000256" key="2">
    <source>
        <dbReference type="ARBA" id="ARBA00010323"/>
    </source>
</evidence>
<comment type="caution">
    <text evidence="11">The sequence shown here is derived from an EMBL/GenBank/DDBJ whole genome shotgun (WGS) entry which is preliminary data.</text>
</comment>
<evidence type="ECO:0000256" key="8">
    <source>
        <dbReference type="ARBA" id="ARBA00023315"/>
    </source>
</evidence>
<proteinExistence type="inferred from homology"/>
<evidence type="ECO:0000256" key="1">
    <source>
        <dbReference type="ARBA" id="ARBA00004651"/>
    </source>
</evidence>
<dbReference type="GO" id="GO:0005886">
    <property type="term" value="C:plasma membrane"/>
    <property type="evidence" value="ECO:0007669"/>
    <property type="project" value="UniProtKB-SubCell"/>
</dbReference>
<reference evidence="11 12" key="1">
    <citation type="submission" date="2019-02" db="EMBL/GenBank/DDBJ databases">
        <title>Deep-cultivation of Planctomycetes and their phenomic and genomic characterization uncovers novel biology.</title>
        <authorList>
            <person name="Wiegand S."/>
            <person name="Jogler M."/>
            <person name="Boedeker C."/>
            <person name="Pinto D."/>
            <person name="Vollmers J."/>
            <person name="Rivas-Marin E."/>
            <person name="Kohn T."/>
            <person name="Peeters S.H."/>
            <person name="Heuer A."/>
            <person name="Rast P."/>
            <person name="Oberbeckmann S."/>
            <person name="Bunk B."/>
            <person name="Jeske O."/>
            <person name="Meyerdierks A."/>
            <person name="Storesund J.E."/>
            <person name="Kallscheuer N."/>
            <person name="Luecker S."/>
            <person name="Lage O.M."/>
            <person name="Pohl T."/>
            <person name="Merkel B.J."/>
            <person name="Hornburger P."/>
            <person name="Mueller R.-W."/>
            <person name="Bruemmer F."/>
            <person name="Labrenz M."/>
            <person name="Spormann A.M."/>
            <person name="Op Den Camp H."/>
            <person name="Overmann J."/>
            <person name="Amann R."/>
            <person name="Jetten M.S.M."/>
            <person name="Mascher T."/>
            <person name="Medema M.H."/>
            <person name="Devos D.P."/>
            <person name="Kaster A.-K."/>
            <person name="Ovreas L."/>
            <person name="Rohde M."/>
            <person name="Galperin M.Y."/>
            <person name="Jogler C."/>
        </authorList>
    </citation>
    <scope>NUCLEOTIDE SEQUENCE [LARGE SCALE GENOMIC DNA]</scope>
    <source>
        <strain evidence="11 12">Poly59</strain>
    </source>
</reference>
<evidence type="ECO:0000256" key="5">
    <source>
        <dbReference type="ARBA" id="ARBA00022692"/>
    </source>
</evidence>
<protein>
    <submittedName>
        <fullName evidence="11">Peptidoglycan O-acetyltransferase</fullName>
        <ecNumber evidence="11">2.3.1.-</ecNumber>
    </submittedName>
</protein>
<evidence type="ECO:0000256" key="6">
    <source>
        <dbReference type="ARBA" id="ARBA00022989"/>
    </source>
</evidence>
<keyword evidence="4 9" id="KW-0808">Transferase</keyword>
<feature type="transmembrane region" description="Helical" evidence="10">
    <location>
        <begin position="358"/>
        <end position="377"/>
    </location>
</feature>
<dbReference type="InterPro" id="IPR028362">
    <property type="entry name" value="AlgI"/>
</dbReference>
<dbReference type="EMBL" id="SJPX01000002">
    <property type="protein sequence ID" value="TWU55682.1"/>
    <property type="molecule type" value="Genomic_DNA"/>
</dbReference>
<evidence type="ECO:0000256" key="7">
    <source>
        <dbReference type="ARBA" id="ARBA00023136"/>
    </source>
</evidence>
<dbReference type="PIRSF" id="PIRSF500217">
    <property type="entry name" value="AlgI"/>
    <property type="match status" value="1"/>
</dbReference>
<dbReference type="InterPro" id="IPR004299">
    <property type="entry name" value="MBOAT_fam"/>
</dbReference>
<dbReference type="PANTHER" id="PTHR13285">
    <property type="entry name" value="ACYLTRANSFERASE"/>
    <property type="match status" value="1"/>
</dbReference>
<dbReference type="PIRSF" id="PIRSF016636">
    <property type="entry name" value="AlgI_DltB"/>
    <property type="match status" value="1"/>
</dbReference>
<gene>
    <name evidence="11" type="primary">patA_2</name>
    <name evidence="11" type="ORF">Poly59_19820</name>
</gene>
<dbReference type="GO" id="GO:0016746">
    <property type="term" value="F:acyltransferase activity"/>
    <property type="evidence" value="ECO:0007669"/>
    <property type="project" value="UniProtKB-KW"/>
</dbReference>
<accession>A0A5C6F3H0</accession>
<keyword evidence="7 9" id="KW-0472">Membrane</keyword>
<evidence type="ECO:0000256" key="9">
    <source>
        <dbReference type="PIRNR" id="PIRNR016636"/>
    </source>
</evidence>
<comment type="similarity">
    <text evidence="2 9">Belongs to the membrane-bound acyltransferase family.</text>
</comment>
<feature type="transmembrane region" description="Helical" evidence="10">
    <location>
        <begin position="73"/>
        <end position="90"/>
    </location>
</feature>
<dbReference type="EC" id="2.3.1.-" evidence="11"/>
<dbReference type="OrthoDB" id="9805788at2"/>
<keyword evidence="8 9" id="KW-0012">Acyltransferase</keyword>
<keyword evidence="3 9" id="KW-1003">Cell membrane</keyword>
<keyword evidence="6 10" id="KW-1133">Transmembrane helix</keyword>
<evidence type="ECO:0000256" key="4">
    <source>
        <dbReference type="ARBA" id="ARBA00022679"/>
    </source>
</evidence>
<dbReference type="GO" id="GO:0042121">
    <property type="term" value="P:alginic acid biosynthetic process"/>
    <property type="evidence" value="ECO:0007669"/>
    <property type="project" value="InterPro"/>
</dbReference>
<evidence type="ECO:0000256" key="10">
    <source>
        <dbReference type="SAM" id="Phobius"/>
    </source>
</evidence>
<dbReference type="Pfam" id="PF03062">
    <property type="entry name" value="MBOAT"/>
    <property type="match status" value="1"/>
</dbReference>
<keyword evidence="12" id="KW-1185">Reference proteome</keyword>
<evidence type="ECO:0000313" key="12">
    <source>
        <dbReference type="Proteomes" id="UP000317977"/>
    </source>
</evidence>
<evidence type="ECO:0000313" key="11">
    <source>
        <dbReference type="EMBL" id="TWU55682.1"/>
    </source>
</evidence>
<name>A0A5C6F3H0_9BACT</name>
<feature type="transmembrane region" description="Helical" evidence="10">
    <location>
        <begin position="424"/>
        <end position="445"/>
    </location>
</feature>
<keyword evidence="5 10" id="KW-0812">Transmembrane</keyword>
<feature type="transmembrane region" description="Helical" evidence="10">
    <location>
        <begin position="317"/>
        <end position="337"/>
    </location>
</feature>
<dbReference type="PANTHER" id="PTHR13285:SF23">
    <property type="entry name" value="TEICHOIC ACID D-ALANYLTRANSFERASE"/>
    <property type="match status" value="1"/>
</dbReference>
<dbReference type="AlphaFoldDB" id="A0A5C6F3H0"/>